<dbReference type="PIRSF" id="PIRSF012337">
    <property type="entry name" value="gp45"/>
    <property type="match status" value="1"/>
</dbReference>
<evidence type="ECO:0000313" key="2">
    <source>
        <dbReference type="EMBL" id="EGF92415.1"/>
    </source>
</evidence>
<dbReference type="InterPro" id="IPR014462">
    <property type="entry name" value="Phage_Mu_Gp45"/>
</dbReference>
<dbReference type="Pfam" id="PF06890">
    <property type="entry name" value="Phage_Mu_Gp45"/>
    <property type="match status" value="1"/>
</dbReference>
<evidence type="ECO:0000313" key="3">
    <source>
        <dbReference type="Proteomes" id="UP000006512"/>
    </source>
</evidence>
<dbReference type="HOGENOM" id="CLU_108409_3_0_5"/>
<dbReference type="RefSeq" id="WP_006271590.1">
    <property type="nucleotide sequence ID" value="NZ_GL883077.1"/>
</dbReference>
<gene>
    <name evidence="2" type="ORF">ABI_08510</name>
</gene>
<dbReference type="NCBIfam" id="TIGR01644">
    <property type="entry name" value="phage_P2_V"/>
    <property type="match status" value="1"/>
</dbReference>
<sequence length="189" mass="20318">MQRELDALGRKIRLLIGRCILSAIDDSGKRQLVQVQRLEGETSDDVERFTHYGFSSAPLPGCEAIAIDLAGVRSHTVIIADGDSRYRLHLVNGEVALHDDLGQKVHLKRDGIEVYSTLAIKIESTTSIDIEAPQINLTGEVLIDGDLLVDGDAALTGDIEVDGNSVLGEGAVLFALKSDMSPATTVKVK</sequence>
<dbReference type="InterPro" id="IPR053861">
    <property type="entry name" value="Phage_Mu_Gp45_N"/>
</dbReference>
<name>F4QG87_9CAUL</name>
<protein>
    <submittedName>
        <fullName evidence="2">Phage baseplate assembly protein V family protein</fullName>
    </submittedName>
</protein>
<dbReference type="Proteomes" id="UP000006512">
    <property type="component" value="Unassembled WGS sequence"/>
</dbReference>
<dbReference type="EMBL" id="GL883077">
    <property type="protein sequence ID" value="EGF92415.1"/>
    <property type="molecule type" value="Genomic_DNA"/>
</dbReference>
<accession>F4QG87</accession>
<organism evidence="2 3">
    <name type="scientific">Asticcacaulis biprosthecium C19</name>
    <dbReference type="NCBI Taxonomy" id="715226"/>
    <lineage>
        <taxon>Bacteria</taxon>
        <taxon>Pseudomonadati</taxon>
        <taxon>Pseudomonadota</taxon>
        <taxon>Alphaproteobacteria</taxon>
        <taxon>Caulobacterales</taxon>
        <taxon>Caulobacteraceae</taxon>
        <taxon>Asticcacaulis</taxon>
    </lineage>
</organism>
<dbReference type="eggNOG" id="COG4384">
    <property type="taxonomic scope" value="Bacteria"/>
</dbReference>
<proteinExistence type="predicted"/>
<keyword evidence="3" id="KW-1185">Reference proteome</keyword>
<dbReference type="InterPro" id="IPR013046">
    <property type="entry name" value="GpV/Gp45"/>
</dbReference>
<reference evidence="3" key="1">
    <citation type="submission" date="2011-03" db="EMBL/GenBank/DDBJ databases">
        <title>Draft genome sequence of Brevundimonas diminuta.</title>
        <authorList>
            <person name="Brown P.J.B."/>
            <person name="Buechlein A."/>
            <person name="Hemmerich C."/>
            <person name="Brun Y.V."/>
        </authorList>
    </citation>
    <scope>NUCLEOTIDE SEQUENCE [LARGE SCALE GENOMIC DNA]</scope>
    <source>
        <strain evidence="3">C19</strain>
    </source>
</reference>
<feature type="domain" description="Bacteriophage Mu Gp45 N-terminal" evidence="1">
    <location>
        <begin position="18"/>
        <end position="85"/>
    </location>
</feature>
<evidence type="ECO:0000259" key="1">
    <source>
        <dbReference type="Pfam" id="PF06890"/>
    </source>
</evidence>
<dbReference type="AlphaFoldDB" id="F4QG87"/>
<dbReference type="OrthoDB" id="7364815at2"/>
<dbReference type="STRING" id="715226.ABI_08510"/>